<feature type="compositionally biased region" description="Basic and acidic residues" evidence="1">
    <location>
        <begin position="390"/>
        <end position="400"/>
    </location>
</feature>
<evidence type="ECO:0000259" key="2">
    <source>
        <dbReference type="Pfam" id="PF17800"/>
    </source>
</evidence>
<feature type="compositionally biased region" description="Acidic residues" evidence="1">
    <location>
        <begin position="232"/>
        <end position="241"/>
    </location>
</feature>
<feature type="domain" description="Nucleoplasmin-like" evidence="2">
    <location>
        <begin position="72"/>
        <end position="134"/>
    </location>
</feature>
<feature type="compositionally biased region" description="Basic and acidic residues" evidence="1">
    <location>
        <begin position="242"/>
        <end position="252"/>
    </location>
</feature>
<dbReference type="Gene3D" id="2.60.120.340">
    <property type="entry name" value="Nucleoplasmin core domain"/>
    <property type="match status" value="1"/>
</dbReference>
<dbReference type="InterPro" id="IPR041232">
    <property type="entry name" value="NPL"/>
</dbReference>
<reference evidence="3" key="1">
    <citation type="submission" date="2015-06" db="UniProtKB">
        <authorList>
            <consortium name="EnsemblPlants"/>
        </authorList>
    </citation>
    <scope>IDENTIFICATION</scope>
</reference>
<dbReference type="AlphaFoldDB" id="M8CNH4"/>
<name>M8CNH4_AEGTA</name>
<feature type="region of interest" description="Disordered" evidence="1">
    <location>
        <begin position="183"/>
        <end position="419"/>
    </location>
</feature>
<accession>M8CNH4</accession>
<evidence type="ECO:0000256" key="1">
    <source>
        <dbReference type="SAM" id="MobiDB-lite"/>
    </source>
</evidence>
<dbReference type="EnsemblPlants" id="EMT29037">
    <property type="protein sequence ID" value="EMT29037"/>
    <property type="gene ID" value="F775_05562"/>
</dbReference>
<organism evidence="3">
    <name type="scientific">Aegilops tauschii</name>
    <name type="common">Tausch's goatgrass</name>
    <name type="synonym">Aegilops squarrosa</name>
    <dbReference type="NCBI Taxonomy" id="37682"/>
    <lineage>
        <taxon>Eukaryota</taxon>
        <taxon>Viridiplantae</taxon>
        <taxon>Streptophyta</taxon>
        <taxon>Embryophyta</taxon>
        <taxon>Tracheophyta</taxon>
        <taxon>Spermatophyta</taxon>
        <taxon>Magnoliopsida</taxon>
        <taxon>Liliopsida</taxon>
        <taxon>Poales</taxon>
        <taxon>Poaceae</taxon>
        <taxon>BOP clade</taxon>
        <taxon>Pooideae</taxon>
        <taxon>Triticodae</taxon>
        <taxon>Triticeae</taxon>
        <taxon>Triticinae</taxon>
        <taxon>Aegilops</taxon>
    </lineage>
</organism>
<sequence>MTENHRFWGAYPLPESPNFAPDLIARSSSGAPVLLVHFAASDRRGGEWHGYPVLIWRAHCGFLLVVPGSGVGVVVKPGETVKCDPGDSHYHISTITLETGKAEENVQVFVKIDDTRIMLATLSVDNHPHVLADLSHRTHVLNKLITWHNFHIPDVSGADSDEEVPLAIPLDFNTDGYKNNEATHGANNLIVPRPADAPSPIPKAKVEGTNSPGKRKGDDKDKTGTQNSSDGVDNESSDQDVDYPRKKTKDDYNPMETPLNTPQGKRAKIATPTTGNKTGYVHVATPHPAAKQARKSGDHVHVATPHPAAKQAGKSGDHVHVATPHPAAKQARKSGDHVHAATPHPAAKQAHKSGDHVHVATPHPAAKQARKSGDHVHVATPHPAAKHARKTPENNDDKSKQSAGHVCNSCNRQDLVPSL</sequence>
<proteinExistence type="predicted"/>
<dbReference type="Pfam" id="PF17800">
    <property type="entry name" value="NPL"/>
    <property type="match status" value="1"/>
</dbReference>
<evidence type="ECO:0000313" key="3">
    <source>
        <dbReference type="EnsemblPlants" id="EMT29037"/>
    </source>
</evidence>
<protein>
    <recommendedName>
        <fullName evidence="2">Nucleoplasmin-like domain-containing protein</fullName>
    </recommendedName>
</protein>